<accession>A0A388KDN7</accession>
<sequence length="1134" mass="125075">MGVDGKGARVGVGGRRQLCSALPTVWGGVHGSEVQSSGALHETEGTLPPTEWGDLYRLQAAGALVRDALSLRLTAEHADRMDGELAAGDLRELDEPCEPVSDGAGGVGDGDRGEGGTQQGQDAGTVRDELRGVEGAGDGGGDGGGAWVTGTTATTSTQVVARRRQTTLDVHVGNKVQQDIDRLLALAIYRGGVPFSWLRLKETQDYWNYIVTLLRPSIVPVPRLLTYEGVRMRMMDIIFHEVADLIAPKKAKWATTECTLLTDGATDTINKPIKNFIAAGQSGPILIRTIDMSHREKTEVGLAEIWEGVIRDDIGIDKVNAICTDNAEVMKTAAGILQSHPDPRIRRIPWIPCAAHCLSLLPRDIAAQPWATTVMRKADHLVKFMRNKQRALALHKTMRNALVLKRPAERRFGTAFMMLERLYEQRGVLDKLVSGESWAQVRWTSDARRDEPEVRRMCTGNSLWGRVKMVLDVMAPCFRFLRDMDRDGSSPTGLWDLESILRGRVKALGLTEDERRAVMDIISDRCRMMRQPAHAAAYLLDPRRRIVEFPFRGPSLLAEDWSALVDEFAVKDAAEGGMHAAMWWEVHGRQQPRLQMIAKRVLGMWSTASPCERNWSTHDFIHTKRRNRLSVESVEKLVFIHWNLELLSASRRTDSRYIDVWEDQVEDPAEEIDVDDSVPAAVPEEEWEEIDRRNMRKEGRNRFGKGKAPMEDEDEDEEGDEALWQDAVWMHREMMEAGQEQRDAGCTLPEDQHDLLDEWGGADPHINFDAYIGQSVDTVRSLRGRVGGGLDFEELLGVGQEEERSQHVPHSSTAGEGGHTGVVSVDTCTSASAAPHHAAERILRGAEEMIGREGHHADDRPEDTHQRVEQRVDGVVHDRAEQRVDQRIEHRRERRDGHSLEVQVDVTMDESVVRRTEDRGSERRGVASTREMSPGSALHHPPSVTLRCPAAHASGASTSSAAAGPPVRSPLGMPPLPARLQSAIVDNVKTSRAGRKRRREDDGGALPPPPRQKVGTGRPRGCPRGSGSGRGRGRGRDSRAMSALEADDAGEEDVGQCTTACTGLTVGVRTRSQASTGVPDRKSTRIIDDDSDASSSDGLSGSDYVDERDTETRARGEDESGHDDSSNGNGHEDD</sequence>
<keyword evidence="5" id="KW-1185">Reference proteome</keyword>
<dbReference type="PANTHER" id="PTHR32166:SF123">
    <property type="entry name" value="BED-TYPE DOMAIN-CONTAINING PROTEIN"/>
    <property type="match status" value="1"/>
</dbReference>
<feature type="region of interest" description="Disordered" evidence="1">
    <location>
        <begin position="94"/>
        <end position="150"/>
    </location>
</feature>
<dbReference type="InterPro" id="IPR012337">
    <property type="entry name" value="RNaseH-like_sf"/>
</dbReference>
<dbReference type="Gramene" id="GBG68159">
    <property type="protein sequence ID" value="GBG68159"/>
    <property type="gene ID" value="CBR_g2710"/>
</dbReference>
<organism evidence="4 5">
    <name type="scientific">Chara braunii</name>
    <name type="common">Braun's stonewort</name>
    <dbReference type="NCBI Taxonomy" id="69332"/>
    <lineage>
        <taxon>Eukaryota</taxon>
        <taxon>Viridiplantae</taxon>
        <taxon>Streptophyta</taxon>
        <taxon>Charophyceae</taxon>
        <taxon>Charales</taxon>
        <taxon>Characeae</taxon>
        <taxon>Chara</taxon>
    </lineage>
</organism>
<dbReference type="OrthoDB" id="5103944at2759"/>
<feature type="region of interest" description="Disordered" evidence="1">
    <location>
        <begin position="800"/>
        <end position="821"/>
    </location>
</feature>
<feature type="compositionally biased region" description="Low complexity" evidence="1">
    <location>
        <begin position="1093"/>
        <end position="1103"/>
    </location>
</feature>
<evidence type="ECO:0000313" key="5">
    <source>
        <dbReference type="Proteomes" id="UP000265515"/>
    </source>
</evidence>
<feature type="domain" description="DUF659" evidence="2">
    <location>
        <begin position="227"/>
        <end position="379"/>
    </location>
</feature>
<dbReference type="Pfam" id="PF05699">
    <property type="entry name" value="Dimer_Tnp_hAT"/>
    <property type="match status" value="1"/>
</dbReference>
<feature type="compositionally biased region" description="Basic and acidic residues" evidence="1">
    <location>
        <begin position="1079"/>
        <end position="1088"/>
    </location>
</feature>
<comment type="caution">
    <text evidence="4">The sequence shown here is derived from an EMBL/GenBank/DDBJ whole genome shotgun (WGS) entry which is preliminary data.</text>
</comment>
<protein>
    <recommendedName>
        <fullName evidence="6">DUF659 domain-containing protein</fullName>
    </recommendedName>
</protein>
<evidence type="ECO:0000259" key="3">
    <source>
        <dbReference type="Pfam" id="PF05699"/>
    </source>
</evidence>
<feature type="compositionally biased region" description="Acidic residues" evidence="1">
    <location>
        <begin position="1045"/>
        <end position="1054"/>
    </location>
</feature>
<evidence type="ECO:0000313" key="4">
    <source>
        <dbReference type="EMBL" id="GBG68159.1"/>
    </source>
</evidence>
<dbReference type="Proteomes" id="UP000265515">
    <property type="component" value="Unassembled WGS sequence"/>
</dbReference>
<name>A0A388KDN7_CHABU</name>
<dbReference type="SUPFAM" id="SSF53098">
    <property type="entry name" value="Ribonuclease H-like"/>
    <property type="match status" value="1"/>
</dbReference>
<evidence type="ECO:0008006" key="6">
    <source>
        <dbReference type="Google" id="ProtNLM"/>
    </source>
</evidence>
<gene>
    <name evidence="4" type="ORF">CBR_g2710</name>
</gene>
<feature type="region of interest" description="Disordered" evidence="1">
    <location>
        <begin position="854"/>
        <end position="1134"/>
    </location>
</feature>
<feature type="compositionally biased region" description="Basic and acidic residues" evidence="1">
    <location>
        <begin position="854"/>
        <end position="899"/>
    </location>
</feature>
<feature type="compositionally biased region" description="Gly residues" evidence="1">
    <location>
        <begin position="134"/>
        <end position="147"/>
    </location>
</feature>
<dbReference type="InterPro" id="IPR007021">
    <property type="entry name" value="DUF659"/>
</dbReference>
<feature type="compositionally biased region" description="Basic and acidic residues" evidence="1">
    <location>
        <begin position="911"/>
        <end position="925"/>
    </location>
</feature>
<feature type="domain" description="HAT C-terminal dimerisation" evidence="3">
    <location>
        <begin position="580"/>
        <end position="643"/>
    </location>
</feature>
<dbReference type="InterPro" id="IPR008906">
    <property type="entry name" value="HATC_C_dom"/>
</dbReference>
<dbReference type="Pfam" id="PF04937">
    <property type="entry name" value="DUF659"/>
    <property type="match status" value="1"/>
</dbReference>
<evidence type="ECO:0000259" key="2">
    <source>
        <dbReference type="Pfam" id="PF04937"/>
    </source>
</evidence>
<reference evidence="4 5" key="1">
    <citation type="journal article" date="2018" name="Cell">
        <title>The Chara Genome: Secondary Complexity and Implications for Plant Terrestrialization.</title>
        <authorList>
            <person name="Nishiyama T."/>
            <person name="Sakayama H."/>
            <person name="Vries J.D."/>
            <person name="Buschmann H."/>
            <person name="Saint-Marcoux D."/>
            <person name="Ullrich K.K."/>
            <person name="Haas F.B."/>
            <person name="Vanderstraeten L."/>
            <person name="Becker D."/>
            <person name="Lang D."/>
            <person name="Vosolsobe S."/>
            <person name="Rombauts S."/>
            <person name="Wilhelmsson P.K.I."/>
            <person name="Janitza P."/>
            <person name="Kern R."/>
            <person name="Heyl A."/>
            <person name="Rumpler F."/>
            <person name="Villalobos L.I.A.C."/>
            <person name="Clay J.M."/>
            <person name="Skokan R."/>
            <person name="Toyoda A."/>
            <person name="Suzuki Y."/>
            <person name="Kagoshima H."/>
            <person name="Schijlen E."/>
            <person name="Tajeshwar N."/>
            <person name="Catarino B."/>
            <person name="Hetherington A.J."/>
            <person name="Saltykova A."/>
            <person name="Bonnot C."/>
            <person name="Breuninger H."/>
            <person name="Symeonidi A."/>
            <person name="Radhakrishnan G.V."/>
            <person name="Van Nieuwerburgh F."/>
            <person name="Deforce D."/>
            <person name="Chang C."/>
            <person name="Karol K.G."/>
            <person name="Hedrich R."/>
            <person name="Ulvskov P."/>
            <person name="Glockner G."/>
            <person name="Delwiche C.F."/>
            <person name="Petrasek J."/>
            <person name="Van de Peer Y."/>
            <person name="Friml J."/>
            <person name="Beilby M."/>
            <person name="Dolan L."/>
            <person name="Kohara Y."/>
            <person name="Sugano S."/>
            <person name="Fujiyama A."/>
            <person name="Delaux P.-M."/>
            <person name="Quint M."/>
            <person name="TheiBen G."/>
            <person name="Hagemann M."/>
            <person name="Harholt J."/>
            <person name="Dunand C."/>
            <person name="Zachgo S."/>
            <person name="Langdale J."/>
            <person name="Maumus F."/>
            <person name="Straeten D.V.D."/>
            <person name="Gould S.B."/>
            <person name="Rensing S.A."/>
        </authorList>
    </citation>
    <scope>NUCLEOTIDE SEQUENCE [LARGE SCALE GENOMIC DNA]</scope>
    <source>
        <strain evidence="4 5">S276</strain>
    </source>
</reference>
<dbReference type="AlphaFoldDB" id="A0A388KDN7"/>
<proteinExistence type="predicted"/>
<feature type="compositionally biased region" description="Basic and acidic residues" evidence="1">
    <location>
        <begin position="1105"/>
        <end position="1125"/>
    </location>
</feature>
<feature type="compositionally biased region" description="Acidic residues" evidence="1">
    <location>
        <begin position="711"/>
        <end position="720"/>
    </location>
</feature>
<feature type="compositionally biased region" description="Low complexity" evidence="1">
    <location>
        <begin position="950"/>
        <end position="963"/>
    </location>
</feature>
<dbReference type="GO" id="GO:0046983">
    <property type="term" value="F:protein dimerization activity"/>
    <property type="evidence" value="ECO:0007669"/>
    <property type="project" value="InterPro"/>
</dbReference>
<evidence type="ECO:0000256" key="1">
    <source>
        <dbReference type="SAM" id="MobiDB-lite"/>
    </source>
</evidence>
<dbReference type="PANTHER" id="PTHR32166">
    <property type="entry name" value="OSJNBA0013A04.12 PROTEIN"/>
    <property type="match status" value="1"/>
</dbReference>
<dbReference type="EMBL" id="BFEA01000096">
    <property type="protein sequence ID" value="GBG68159.1"/>
    <property type="molecule type" value="Genomic_DNA"/>
</dbReference>
<feature type="region of interest" description="Disordered" evidence="1">
    <location>
        <begin position="700"/>
        <end position="720"/>
    </location>
</feature>